<protein>
    <submittedName>
        <fullName evidence="1">Uncharacterized protein</fullName>
    </submittedName>
</protein>
<reference evidence="1" key="1">
    <citation type="submission" date="2009-10" db="EMBL/GenBank/DDBJ databases">
        <title>Diversity of trophic interactions inside an arsenic-rich microbial ecosystem.</title>
        <authorList>
            <person name="Bertin P.N."/>
            <person name="Heinrich-Salmeron A."/>
            <person name="Pelletier E."/>
            <person name="Goulhen-Chollet F."/>
            <person name="Arsene-Ploetze F."/>
            <person name="Gallien S."/>
            <person name="Calteau A."/>
            <person name="Vallenet D."/>
            <person name="Casiot C."/>
            <person name="Chane-Woon-Ming B."/>
            <person name="Giloteaux L."/>
            <person name="Barakat M."/>
            <person name="Bonnefoy V."/>
            <person name="Bruneel O."/>
            <person name="Chandler M."/>
            <person name="Cleiss J."/>
            <person name="Duran R."/>
            <person name="Elbaz-Poulichet F."/>
            <person name="Fonknechten N."/>
            <person name="Lauga B."/>
            <person name="Mornico D."/>
            <person name="Ortet P."/>
            <person name="Schaeffer C."/>
            <person name="Siguier P."/>
            <person name="Alexander Thil Smith A."/>
            <person name="Van Dorsselaer A."/>
            <person name="Weissenbach J."/>
            <person name="Medigue C."/>
            <person name="Le Paslier D."/>
        </authorList>
    </citation>
    <scope>NUCLEOTIDE SEQUENCE</scope>
</reference>
<dbReference type="EMBL" id="CABO01000038">
    <property type="protein sequence ID" value="CBI02532.1"/>
    <property type="molecule type" value="Genomic_DNA"/>
</dbReference>
<organism evidence="1">
    <name type="scientific">mine drainage metagenome</name>
    <dbReference type="NCBI Taxonomy" id="410659"/>
    <lineage>
        <taxon>unclassified sequences</taxon>
        <taxon>metagenomes</taxon>
        <taxon>ecological metagenomes</taxon>
    </lineage>
</organism>
<sequence>MHKRGIPENQRDALIEVGMEPFDRVFNIYLKNMHHYNEDEGEFYQYYIWWSRQAIVAFLYPEK</sequence>
<evidence type="ECO:0000313" key="1">
    <source>
        <dbReference type="EMBL" id="CBI02532.1"/>
    </source>
</evidence>
<accession>E6Q5R1</accession>
<name>E6Q5R1_9ZZZZ</name>
<gene>
    <name evidence="1" type="ORF">CARN4_1194</name>
</gene>
<dbReference type="AlphaFoldDB" id="E6Q5R1"/>
<comment type="caution">
    <text evidence="1">The sequence shown here is derived from an EMBL/GenBank/DDBJ whole genome shotgun (WGS) entry which is preliminary data.</text>
</comment>
<proteinExistence type="predicted"/>